<dbReference type="GO" id="GO:0004180">
    <property type="term" value="F:carboxypeptidase activity"/>
    <property type="evidence" value="ECO:0007669"/>
    <property type="project" value="TreeGrafter"/>
</dbReference>
<organism evidence="2">
    <name type="scientific">Ensete ventricosum</name>
    <name type="common">Abyssinian banana</name>
    <name type="synonym">Musa ensete</name>
    <dbReference type="NCBI Taxonomy" id="4639"/>
    <lineage>
        <taxon>Eukaryota</taxon>
        <taxon>Viridiplantae</taxon>
        <taxon>Streptophyta</taxon>
        <taxon>Embryophyta</taxon>
        <taxon>Tracheophyta</taxon>
        <taxon>Spermatophyta</taxon>
        <taxon>Magnoliopsida</taxon>
        <taxon>Liliopsida</taxon>
        <taxon>Zingiberales</taxon>
        <taxon>Musaceae</taxon>
        <taxon>Ensete</taxon>
    </lineage>
</organism>
<dbReference type="Gene3D" id="3.50.30.30">
    <property type="match status" value="1"/>
</dbReference>
<dbReference type="PANTHER" id="PTHR10404">
    <property type="entry name" value="N-ACETYLATED-ALPHA-LINKED ACIDIC DIPEPTIDASE"/>
    <property type="match status" value="1"/>
</dbReference>
<evidence type="ECO:0000313" key="2">
    <source>
        <dbReference type="EMBL" id="RZR71164.1"/>
    </source>
</evidence>
<proteinExistence type="predicted"/>
<evidence type="ECO:0000256" key="1">
    <source>
        <dbReference type="ARBA" id="ARBA00023180"/>
    </source>
</evidence>
<reference evidence="2" key="1">
    <citation type="journal article" date="2018" name="Data Brief">
        <title>Genome sequence data from 17 accessions of Ensete ventricosum, a staple food crop for millions in Ethiopia.</title>
        <authorList>
            <person name="Yemataw Z."/>
            <person name="Muzemil S."/>
            <person name="Ambachew D."/>
            <person name="Tripathi L."/>
            <person name="Tesfaye K."/>
            <person name="Chala A."/>
            <person name="Farbos A."/>
            <person name="O'Neill P."/>
            <person name="Moore K."/>
            <person name="Grant M."/>
            <person name="Studholme D.J."/>
        </authorList>
    </citation>
    <scope>NUCLEOTIDE SEQUENCE [LARGE SCALE GENOMIC DNA]</scope>
    <source>
        <tissue evidence="2">Leaf</tissue>
    </source>
</reference>
<dbReference type="Proteomes" id="UP000290560">
    <property type="component" value="Unassembled WGS sequence"/>
</dbReference>
<dbReference type="InterPro" id="IPR046450">
    <property type="entry name" value="PA_dom_sf"/>
</dbReference>
<name>A0A444DHY0_ENSVE</name>
<dbReference type="SUPFAM" id="SSF52025">
    <property type="entry name" value="PA domain"/>
    <property type="match status" value="1"/>
</dbReference>
<sequence length="363" mass="38206">MAPSLPPKPPHAHRAALAFLSLALLFFFLLYLSLTPSPLPSPPPSSRNAPADSLSDPHRLFLSLSPGANASIAGHLRALTLRPHLAGTPSAAHAASYVLVHLRSAGLRTLVADYYPLLSYPASASLALLRPDGALLRPLPLAEPADPEAAAVPPYHAYSPSGAAMAPGVYINYGREEDYRALDRLGVDVKGCVVIVRRGGGYRGAVVVRAAARGAVAVLMFKAADRGGVERGTVLLGGVGDPLTPGWAAPAADDGGGERLDADEEEVRRRFPKIPSMPVAEAVAMEILRTLGGPPMPPAWRDKLPLVEESGVGPGPTLINLTYQVISAVHGFNMPQFDGCRWSSLFPYVSAVVGFLCSLAELF</sequence>
<keyword evidence="1" id="KW-0325">Glycoprotein</keyword>
<dbReference type="PANTHER" id="PTHR10404:SF75">
    <property type="entry name" value="GLUTAMATE CARBOXYPEPTIDASE AMP1-RELATED"/>
    <property type="match status" value="1"/>
</dbReference>
<dbReference type="EMBL" id="KV875499">
    <property type="protein sequence ID" value="RZR71164.1"/>
    <property type="molecule type" value="Genomic_DNA"/>
</dbReference>
<accession>A0A444DHY0</accession>
<dbReference type="Pfam" id="PF02225">
    <property type="entry name" value="PA"/>
    <property type="match status" value="1"/>
</dbReference>
<protein>
    <submittedName>
        <fullName evidence="2">Uncharacterized protein</fullName>
    </submittedName>
</protein>
<dbReference type="InterPro" id="IPR003137">
    <property type="entry name" value="PA_domain"/>
</dbReference>
<gene>
    <name evidence="2" type="ORF">BHM03_00003931</name>
</gene>
<dbReference type="AlphaFoldDB" id="A0A444DHY0"/>
<dbReference type="InterPro" id="IPR039373">
    <property type="entry name" value="Peptidase_M28B"/>
</dbReference>